<gene>
    <name evidence="4" type="ORF">FNYG_01536</name>
</gene>
<keyword evidence="3" id="KW-0560">Oxidoreductase</keyword>
<evidence type="ECO:0000256" key="1">
    <source>
        <dbReference type="ARBA" id="ARBA00006484"/>
    </source>
</evidence>
<proteinExistence type="inferred from homology"/>
<accession>A0A2K0WRT8</accession>
<dbReference type="Pfam" id="PF00106">
    <property type="entry name" value="adh_short"/>
    <property type="match status" value="1"/>
</dbReference>
<evidence type="ECO:0000256" key="2">
    <source>
        <dbReference type="ARBA" id="ARBA00022857"/>
    </source>
</evidence>
<keyword evidence="5" id="KW-1185">Reference proteome</keyword>
<protein>
    <recommendedName>
        <fullName evidence="6">Ketoreductase (KR) domain-containing protein</fullName>
    </recommendedName>
</protein>
<comment type="similarity">
    <text evidence="1">Belongs to the short-chain dehydrogenases/reductases (SDR) family.</text>
</comment>
<dbReference type="OrthoDB" id="9876299at2759"/>
<dbReference type="Gene3D" id="3.40.50.720">
    <property type="entry name" value="NAD(P)-binding Rossmann-like Domain"/>
    <property type="match status" value="1"/>
</dbReference>
<comment type="caution">
    <text evidence="4">The sequence shown here is derived from an EMBL/GenBank/DDBJ whole genome shotgun (WGS) entry which is preliminary data.</text>
</comment>
<evidence type="ECO:0000313" key="5">
    <source>
        <dbReference type="Proteomes" id="UP000236664"/>
    </source>
</evidence>
<dbReference type="Proteomes" id="UP000236664">
    <property type="component" value="Unassembled WGS sequence"/>
</dbReference>
<dbReference type="PANTHER" id="PTHR43544:SF7">
    <property type="entry name" value="NADB-LER2"/>
    <property type="match status" value="1"/>
</dbReference>
<evidence type="ECO:0000313" key="4">
    <source>
        <dbReference type="EMBL" id="PNP85011.1"/>
    </source>
</evidence>
<evidence type="ECO:0000256" key="3">
    <source>
        <dbReference type="ARBA" id="ARBA00023002"/>
    </source>
</evidence>
<reference evidence="4 5" key="1">
    <citation type="submission" date="2017-06" db="EMBL/GenBank/DDBJ databases">
        <title>Genome of Fusarium nygamai isolate CS10214.</title>
        <authorList>
            <person name="Gardiner D.M."/>
            <person name="Obanor F."/>
            <person name="Kazan K."/>
        </authorList>
    </citation>
    <scope>NUCLEOTIDE SEQUENCE [LARGE SCALE GENOMIC DNA]</scope>
    <source>
        <strain evidence="4 5">CS10214</strain>
    </source>
</reference>
<dbReference type="InterPro" id="IPR036291">
    <property type="entry name" value="NAD(P)-bd_dom_sf"/>
</dbReference>
<keyword evidence="2" id="KW-0521">NADP</keyword>
<evidence type="ECO:0008006" key="6">
    <source>
        <dbReference type="Google" id="ProtNLM"/>
    </source>
</evidence>
<dbReference type="SUPFAM" id="SSF51735">
    <property type="entry name" value="NAD(P)-binding Rossmann-fold domains"/>
    <property type="match status" value="1"/>
</dbReference>
<dbReference type="GO" id="GO:0016491">
    <property type="term" value="F:oxidoreductase activity"/>
    <property type="evidence" value="ECO:0007669"/>
    <property type="project" value="UniProtKB-KW"/>
</dbReference>
<dbReference type="EMBL" id="MTQA01000033">
    <property type="protein sequence ID" value="PNP85011.1"/>
    <property type="molecule type" value="Genomic_DNA"/>
</dbReference>
<dbReference type="InterPro" id="IPR002347">
    <property type="entry name" value="SDR_fam"/>
</dbReference>
<dbReference type="AlphaFoldDB" id="A0A2K0WRT8"/>
<organism evidence="4 5">
    <name type="scientific">Gibberella nygamai</name>
    <name type="common">Bean root rot disease fungus</name>
    <name type="synonym">Fusarium nygamai</name>
    <dbReference type="NCBI Taxonomy" id="42673"/>
    <lineage>
        <taxon>Eukaryota</taxon>
        <taxon>Fungi</taxon>
        <taxon>Dikarya</taxon>
        <taxon>Ascomycota</taxon>
        <taxon>Pezizomycotina</taxon>
        <taxon>Sordariomycetes</taxon>
        <taxon>Hypocreomycetidae</taxon>
        <taxon>Hypocreales</taxon>
        <taxon>Nectriaceae</taxon>
        <taxon>Fusarium</taxon>
        <taxon>Fusarium fujikuroi species complex</taxon>
    </lineage>
</organism>
<sequence>MDALDAMNFLKLDHGITNLDLVIANAGMSKYFGTAEATPAKEMMDHFKINSVAPLLVFQATWPLLHATKAPKFVTISSGAGSLGVELLHMDRPKQHLTSSRGGYALRIRI</sequence>
<name>A0A2K0WRT8_GIBNY</name>
<dbReference type="GO" id="GO:0005737">
    <property type="term" value="C:cytoplasm"/>
    <property type="evidence" value="ECO:0007669"/>
    <property type="project" value="TreeGrafter"/>
</dbReference>
<dbReference type="PANTHER" id="PTHR43544">
    <property type="entry name" value="SHORT-CHAIN DEHYDROGENASE/REDUCTASE"/>
    <property type="match status" value="1"/>
</dbReference>
<dbReference type="InterPro" id="IPR051468">
    <property type="entry name" value="Fungal_SecMetab_SDRs"/>
</dbReference>